<protein>
    <submittedName>
        <fullName evidence="2">Uncharacterized protein</fullName>
    </submittedName>
</protein>
<proteinExistence type="predicted"/>
<name>A0A0L0DPC2_THETB</name>
<sequence length="312" mass="31428">MQTTLGLLGAALIGLPRLAASHSTNIARALDEAGAICSLAACMMAVVTAAVSRRPLTRLRRRAELPRHAAIDGQDEDRRSRGEVLIDGVPEWNGWLTLLLAAAGVMATGEAAARIDGASLACAAAVCVATLAAPPPHQTTAPALFASPARTVRFTVSLLLWQAYLVGSAAEAESTGSSSLDQLVAALDWLVPLGAAASAPLLGMLPPPRRTGLAGGGPQQVRGLSLGQAVAAVFWAGLLYQSYALVVASPALDAMQASVKARWVASGLMIGVSTAIALVTVMLSGSATAMAAVVGYAAAAAGLAAGTLAAHQ</sequence>
<feature type="transmembrane region" description="Helical" evidence="1">
    <location>
        <begin position="263"/>
        <end position="283"/>
    </location>
</feature>
<evidence type="ECO:0000313" key="3">
    <source>
        <dbReference type="Proteomes" id="UP000054408"/>
    </source>
</evidence>
<reference evidence="2 3" key="1">
    <citation type="submission" date="2010-05" db="EMBL/GenBank/DDBJ databases">
        <title>The Genome Sequence of Thecamonas trahens ATCC 50062.</title>
        <authorList>
            <consortium name="The Broad Institute Genome Sequencing Platform"/>
            <person name="Russ C."/>
            <person name="Cuomo C."/>
            <person name="Shea T."/>
            <person name="Young S.K."/>
            <person name="Zeng Q."/>
            <person name="Koehrsen M."/>
            <person name="Haas B."/>
            <person name="Borodovsky M."/>
            <person name="Guigo R."/>
            <person name="Alvarado L."/>
            <person name="Berlin A."/>
            <person name="Bochicchio J."/>
            <person name="Borenstein D."/>
            <person name="Chapman S."/>
            <person name="Chen Z."/>
            <person name="Freedman E."/>
            <person name="Gellesch M."/>
            <person name="Goldberg J."/>
            <person name="Griggs A."/>
            <person name="Gujja S."/>
            <person name="Heilman E."/>
            <person name="Heiman D."/>
            <person name="Hepburn T."/>
            <person name="Howarth C."/>
            <person name="Jen D."/>
            <person name="Larson L."/>
            <person name="Mehta T."/>
            <person name="Park D."/>
            <person name="Pearson M."/>
            <person name="Roberts A."/>
            <person name="Saif S."/>
            <person name="Shenoy N."/>
            <person name="Sisk P."/>
            <person name="Stolte C."/>
            <person name="Sykes S."/>
            <person name="Thomson T."/>
            <person name="Walk T."/>
            <person name="White J."/>
            <person name="Yandava C."/>
            <person name="Burger G."/>
            <person name="Gray M.W."/>
            <person name="Holland P.W.H."/>
            <person name="King N."/>
            <person name="Lang F.B.F."/>
            <person name="Roger A.J."/>
            <person name="Ruiz-Trillo I."/>
            <person name="Lander E."/>
            <person name="Nusbaum C."/>
        </authorList>
    </citation>
    <scope>NUCLEOTIDE SEQUENCE [LARGE SCALE GENOMIC DNA]</scope>
    <source>
        <strain evidence="2 3">ATCC 50062</strain>
    </source>
</reference>
<feature type="transmembrane region" description="Helical" evidence="1">
    <location>
        <begin position="289"/>
        <end position="310"/>
    </location>
</feature>
<organism evidence="2 3">
    <name type="scientific">Thecamonas trahens ATCC 50062</name>
    <dbReference type="NCBI Taxonomy" id="461836"/>
    <lineage>
        <taxon>Eukaryota</taxon>
        <taxon>Apusozoa</taxon>
        <taxon>Apusomonadida</taxon>
        <taxon>Apusomonadidae</taxon>
        <taxon>Thecamonas</taxon>
    </lineage>
</organism>
<accession>A0A0L0DPC2</accession>
<dbReference type="GeneID" id="25568279"/>
<keyword evidence="1" id="KW-0472">Membrane</keyword>
<keyword evidence="1" id="KW-1133">Transmembrane helix</keyword>
<dbReference type="RefSeq" id="XP_013753968.1">
    <property type="nucleotide sequence ID" value="XM_013898514.1"/>
</dbReference>
<dbReference type="EMBL" id="GL349486">
    <property type="protein sequence ID" value="KNC54147.1"/>
    <property type="molecule type" value="Genomic_DNA"/>
</dbReference>
<evidence type="ECO:0000256" key="1">
    <source>
        <dbReference type="SAM" id="Phobius"/>
    </source>
</evidence>
<keyword evidence="1" id="KW-0812">Transmembrane</keyword>
<keyword evidence="3" id="KW-1185">Reference proteome</keyword>
<feature type="transmembrane region" description="Helical" evidence="1">
    <location>
        <begin position="225"/>
        <end position="251"/>
    </location>
</feature>
<dbReference type="Proteomes" id="UP000054408">
    <property type="component" value="Unassembled WGS sequence"/>
</dbReference>
<evidence type="ECO:0000313" key="2">
    <source>
        <dbReference type="EMBL" id="KNC54147.1"/>
    </source>
</evidence>
<dbReference type="AlphaFoldDB" id="A0A0L0DPC2"/>
<gene>
    <name evidence="2" type="ORF">AMSG_09926</name>
</gene>